<proteinExistence type="predicted"/>
<evidence type="ECO:0000259" key="2">
    <source>
        <dbReference type="Pfam" id="PF22747"/>
    </source>
</evidence>
<protein>
    <recommendedName>
        <fullName evidence="5">DUF2089 domain-containing protein</fullName>
    </recommendedName>
</protein>
<dbReference type="InterPro" id="IPR018658">
    <property type="entry name" value="DUF2089"/>
</dbReference>
<dbReference type="RefSeq" id="WP_143145267.1">
    <property type="nucleotide sequence ID" value="NZ_FRDJ01000003.1"/>
</dbReference>
<accession>A0A1M7SEK8</accession>
<evidence type="ECO:0008006" key="5">
    <source>
        <dbReference type="Google" id="ProtNLM"/>
    </source>
</evidence>
<dbReference type="Pfam" id="PF22747">
    <property type="entry name" value="Zn_ribbon_DUF2089"/>
    <property type="match status" value="1"/>
</dbReference>
<evidence type="ECO:0000313" key="3">
    <source>
        <dbReference type="EMBL" id="SHN56926.1"/>
    </source>
</evidence>
<name>A0A1M7SEK8_FERGO</name>
<keyword evidence="4" id="KW-1185">Reference proteome</keyword>
<dbReference type="OrthoDB" id="9797643at2"/>
<dbReference type="EMBL" id="FRDJ01000003">
    <property type="protein sequence ID" value="SHN56926.1"/>
    <property type="molecule type" value="Genomic_DNA"/>
</dbReference>
<sequence>MANMLPRCPVCGKPMKVIQLRCDDDGVTVSGYFDAPAFAYLDEEDTKFIMMFLRTKGNLKEMERLTGIGYFALRGRLDKVLEKMGLTPIESDSEESESGDVFKLLKEKKITVEEAISLLKKQRRGEEDGRTSE</sequence>
<evidence type="ECO:0000313" key="4">
    <source>
        <dbReference type="Proteomes" id="UP000184207"/>
    </source>
</evidence>
<dbReference type="STRING" id="1121883.SAMN02745226_00832"/>
<dbReference type="Proteomes" id="UP000184207">
    <property type="component" value="Unassembled WGS sequence"/>
</dbReference>
<evidence type="ECO:0000259" key="1">
    <source>
        <dbReference type="Pfam" id="PF09862"/>
    </source>
</evidence>
<organism evidence="3 4">
    <name type="scientific">Fervidobacterium gondwanense DSM 13020</name>
    <dbReference type="NCBI Taxonomy" id="1121883"/>
    <lineage>
        <taxon>Bacteria</taxon>
        <taxon>Thermotogati</taxon>
        <taxon>Thermotogota</taxon>
        <taxon>Thermotogae</taxon>
        <taxon>Thermotogales</taxon>
        <taxon>Fervidobacteriaceae</taxon>
        <taxon>Fervidobacterium</taxon>
    </lineage>
</organism>
<gene>
    <name evidence="3" type="ORF">SAMN02745226_00832</name>
</gene>
<feature type="domain" description="DUF2089" evidence="1">
    <location>
        <begin position="41"/>
        <end position="86"/>
    </location>
</feature>
<dbReference type="AlphaFoldDB" id="A0A1M7SEK8"/>
<dbReference type="InterPro" id="IPR053957">
    <property type="entry name" value="DUF2089_Zn_ribbon"/>
</dbReference>
<dbReference type="Pfam" id="PF09862">
    <property type="entry name" value="DUF2089"/>
    <property type="match status" value="1"/>
</dbReference>
<feature type="domain" description="DUF2089" evidence="2">
    <location>
        <begin position="8"/>
        <end position="39"/>
    </location>
</feature>
<reference evidence="4" key="1">
    <citation type="submission" date="2016-12" db="EMBL/GenBank/DDBJ databases">
        <authorList>
            <person name="Varghese N."/>
            <person name="Submissions S."/>
        </authorList>
    </citation>
    <scope>NUCLEOTIDE SEQUENCE [LARGE SCALE GENOMIC DNA]</scope>
    <source>
        <strain evidence="4">DSM 13020</strain>
    </source>
</reference>